<name>A0AAV3R716_LITER</name>
<keyword evidence="3" id="KW-1185">Reference proteome</keyword>
<dbReference type="InterPro" id="IPR040256">
    <property type="entry name" value="At4g02000-like"/>
</dbReference>
<comment type="caution">
    <text evidence="2">The sequence shown here is derived from an EMBL/GenBank/DDBJ whole genome shotgun (WGS) entry which is preliminary data.</text>
</comment>
<gene>
    <name evidence="2" type="ORF">LIER_26053</name>
</gene>
<evidence type="ECO:0000259" key="1">
    <source>
        <dbReference type="Pfam" id="PF14111"/>
    </source>
</evidence>
<dbReference type="PANTHER" id="PTHR31286:SF180">
    <property type="entry name" value="OS10G0362600 PROTEIN"/>
    <property type="match status" value="1"/>
</dbReference>
<evidence type="ECO:0000313" key="2">
    <source>
        <dbReference type="EMBL" id="GAA0172177.1"/>
    </source>
</evidence>
<dbReference type="Proteomes" id="UP001454036">
    <property type="component" value="Unassembled WGS sequence"/>
</dbReference>
<dbReference type="InterPro" id="IPR025558">
    <property type="entry name" value="DUF4283"/>
</dbReference>
<dbReference type="Pfam" id="PF14111">
    <property type="entry name" value="DUF4283"/>
    <property type="match status" value="1"/>
</dbReference>
<accession>A0AAV3R716</accession>
<sequence>MSTLVKTHLAELGQIKVHHMEKGLFVFHLEYDELNRMVLEKGPWSFSPHPLILRPWKVGMPLYKPEVDHLHIWVQFSGLPLDLWSPEALNAACKATQVYVPRRRTEVSQGREEARFVEPELKAEVLQQRDVKGDERLDPDLVENSVSRGVKGQIQDMVQNSMLIGAVSVPTPRKVSTVGNLAPIVEGSEGKSCASKSYASVVNTPMVIGGGSFLFSAIYGANVYVKRRTLWQSFVEVKGQGVPWLLVGDFNIIRDITLTSDSSYPPSIAIEEFNSCSDSIDVDKLRKRFKQVKQELGRLNKAHYSDISGRVHDCSERFREVQSDVFHGNLSLQNLDLEKNLRSELVNLSRAELEFMNSKERITWLEQGDFGTKFFSSSVLAY</sequence>
<dbReference type="PANTHER" id="PTHR31286">
    <property type="entry name" value="GLYCINE-RICH CELL WALL STRUCTURAL PROTEIN 1.8-LIKE"/>
    <property type="match status" value="1"/>
</dbReference>
<organism evidence="2 3">
    <name type="scientific">Lithospermum erythrorhizon</name>
    <name type="common">Purple gromwell</name>
    <name type="synonym">Lithospermum officinale var. erythrorhizon</name>
    <dbReference type="NCBI Taxonomy" id="34254"/>
    <lineage>
        <taxon>Eukaryota</taxon>
        <taxon>Viridiplantae</taxon>
        <taxon>Streptophyta</taxon>
        <taxon>Embryophyta</taxon>
        <taxon>Tracheophyta</taxon>
        <taxon>Spermatophyta</taxon>
        <taxon>Magnoliopsida</taxon>
        <taxon>eudicotyledons</taxon>
        <taxon>Gunneridae</taxon>
        <taxon>Pentapetalae</taxon>
        <taxon>asterids</taxon>
        <taxon>lamiids</taxon>
        <taxon>Boraginales</taxon>
        <taxon>Boraginaceae</taxon>
        <taxon>Boraginoideae</taxon>
        <taxon>Lithospermeae</taxon>
        <taxon>Lithospermum</taxon>
    </lineage>
</organism>
<feature type="domain" description="DUF4283" evidence="1">
    <location>
        <begin position="11"/>
        <end position="57"/>
    </location>
</feature>
<evidence type="ECO:0000313" key="3">
    <source>
        <dbReference type="Proteomes" id="UP001454036"/>
    </source>
</evidence>
<dbReference type="EMBL" id="BAABME010007996">
    <property type="protein sequence ID" value="GAA0172177.1"/>
    <property type="molecule type" value="Genomic_DNA"/>
</dbReference>
<protein>
    <recommendedName>
        <fullName evidence="1">DUF4283 domain-containing protein</fullName>
    </recommendedName>
</protein>
<reference evidence="2 3" key="1">
    <citation type="submission" date="2024-01" db="EMBL/GenBank/DDBJ databases">
        <title>The complete chloroplast genome sequence of Lithospermum erythrorhizon: insights into the phylogenetic relationship among Boraginaceae species and the maternal lineages of purple gromwells.</title>
        <authorList>
            <person name="Okada T."/>
            <person name="Watanabe K."/>
        </authorList>
    </citation>
    <scope>NUCLEOTIDE SEQUENCE [LARGE SCALE GENOMIC DNA]</scope>
</reference>
<proteinExistence type="predicted"/>
<dbReference type="AlphaFoldDB" id="A0AAV3R716"/>